<evidence type="ECO:0000313" key="2">
    <source>
        <dbReference type="Proteomes" id="UP000056750"/>
    </source>
</evidence>
<accession>A0ABM5YQ31</accession>
<keyword evidence="2" id="KW-1185">Reference proteome</keyword>
<dbReference type="EMBL" id="CP013927">
    <property type="protein sequence ID" value="AMJ76714.1"/>
    <property type="molecule type" value="Genomic_DNA"/>
</dbReference>
<dbReference type="PROSITE" id="PS51257">
    <property type="entry name" value="PROKAR_LIPOPROTEIN"/>
    <property type="match status" value="1"/>
</dbReference>
<protein>
    <recommendedName>
        <fullName evidence="3">Lipoprotein</fullName>
    </recommendedName>
</protein>
<reference evidence="1 2" key="1">
    <citation type="submission" date="2015-12" db="EMBL/GenBank/DDBJ databases">
        <title>Intraspecies pangenome expansion in the marine bacterium Alteromonas.</title>
        <authorList>
            <person name="Lopez-Perez M."/>
            <person name="Rodriguez-Valera F."/>
        </authorList>
    </citation>
    <scope>NUCLEOTIDE SEQUENCE [LARGE SCALE GENOMIC DNA]</scope>
    <source>
        <strain evidence="1 2">LMG 21861</strain>
        <plasmid evidence="1 2">pASTE61-200</plasmid>
    </source>
</reference>
<name>A0ABM5YQ31_9ALTE</name>
<evidence type="ECO:0008006" key="3">
    <source>
        <dbReference type="Google" id="ProtNLM"/>
    </source>
</evidence>
<sequence>MRASLLLFSCICLLIQGCGSTQPTIAEVVRNSPLLNTHEPSDFLKHFSEQLSVEVKETESFSYIQRRRMNPYGVYRNAAEYCKTVYGGEFVRNGALRIMPPEAKPLELVALTTKYGITDFETYELFRLGAASKSNSRNLLPHGRVFYEELSEVIGYPYDKSAHAGVVTGRAHVRPYYWREHWEHGSPSGSFNHSCMVMKEQKFVITVAEEISERGRHEQYYLAVSKPQLIEDFYSREIKYAVSLGKVRMEERMNVKMNEFEYFEYEADLSTAVIGRIKFWGYEKDENPNYLAYELKNNSSTPTHLNPLDLAGGLMKVDGNLYTGVLKKVDGQLPFRTTEPCLLLDGQKTILLNPGAECKFFVSNIEVPSVDFLSASSIAIVISDETYPLKKILYKDTLNMELRERNLIRAKESYERNKAIVTSPSWKS</sequence>
<gene>
    <name evidence="1" type="ORF">AVL57_00815</name>
</gene>
<dbReference type="Proteomes" id="UP000056750">
    <property type="component" value="Plasmid pASTE61-200"/>
</dbReference>
<organism evidence="1 2">
    <name type="scientific">Alteromonas stellipolaris</name>
    <dbReference type="NCBI Taxonomy" id="233316"/>
    <lineage>
        <taxon>Bacteria</taxon>
        <taxon>Pseudomonadati</taxon>
        <taxon>Pseudomonadota</taxon>
        <taxon>Gammaproteobacteria</taxon>
        <taxon>Alteromonadales</taxon>
        <taxon>Alteromonadaceae</taxon>
        <taxon>Alteromonas/Salinimonas group</taxon>
        <taxon>Alteromonas</taxon>
    </lineage>
</organism>
<keyword evidence="1" id="KW-0614">Plasmid</keyword>
<evidence type="ECO:0000313" key="1">
    <source>
        <dbReference type="EMBL" id="AMJ76714.1"/>
    </source>
</evidence>
<proteinExistence type="predicted"/>
<geneLocation type="plasmid" evidence="1 2">
    <name>pASTE61-200</name>
</geneLocation>